<feature type="transmembrane region" description="Helical" evidence="1">
    <location>
        <begin position="102"/>
        <end position="123"/>
    </location>
</feature>
<accession>B9XNS3</accession>
<organism evidence="2 3">
    <name type="scientific">Pedosphaera parvula (strain Ellin514)</name>
    <dbReference type="NCBI Taxonomy" id="320771"/>
    <lineage>
        <taxon>Bacteria</taxon>
        <taxon>Pseudomonadati</taxon>
        <taxon>Verrucomicrobiota</taxon>
        <taxon>Pedosphaerae</taxon>
        <taxon>Pedosphaerales</taxon>
        <taxon>Pedosphaeraceae</taxon>
        <taxon>Pedosphaera</taxon>
    </lineage>
</organism>
<evidence type="ECO:0000313" key="2">
    <source>
        <dbReference type="EMBL" id="EEF58496.1"/>
    </source>
</evidence>
<reference evidence="2 3" key="1">
    <citation type="journal article" date="2011" name="J. Bacteriol.">
        <title>Genome sequence of 'Pedosphaera parvula' Ellin514, an aerobic Verrucomicrobial isolate from pasture soil.</title>
        <authorList>
            <person name="Kant R."/>
            <person name="van Passel M.W."/>
            <person name="Sangwan P."/>
            <person name="Palva A."/>
            <person name="Lucas S."/>
            <person name="Copeland A."/>
            <person name="Lapidus A."/>
            <person name="Glavina Del Rio T."/>
            <person name="Dalin E."/>
            <person name="Tice H."/>
            <person name="Bruce D."/>
            <person name="Goodwin L."/>
            <person name="Pitluck S."/>
            <person name="Chertkov O."/>
            <person name="Larimer F.W."/>
            <person name="Land M.L."/>
            <person name="Hauser L."/>
            <person name="Brettin T.S."/>
            <person name="Detter J.C."/>
            <person name="Han S."/>
            <person name="de Vos W.M."/>
            <person name="Janssen P.H."/>
            <person name="Smidt H."/>
        </authorList>
    </citation>
    <scope>NUCLEOTIDE SEQUENCE [LARGE SCALE GENOMIC DNA]</scope>
    <source>
        <strain evidence="2 3">Ellin514</strain>
    </source>
</reference>
<dbReference type="Proteomes" id="UP000003688">
    <property type="component" value="Unassembled WGS sequence"/>
</dbReference>
<evidence type="ECO:0008006" key="4">
    <source>
        <dbReference type="Google" id="ProtNLM"/>
    </source>
</evidence>
<proteinExistence type="predicted"/>
<dbReference type="PANTHER" id="PTHR38454:SF1">
    <property type="entry name" value="INTEGRAL MEMBRANE PROTEIN"/>
    <property type="match status" value="1"/>
</dbReference>
<name>B9XNS3_PEDPL</name>
<keyword evidence="1" id="KW-0812">Transmembrane</keyword>
<comment type="caution">
    <text evidence="2">The sequence shown here is derived from an EMBL/GenBank/DDBJ whole genome shotgun (WGS) entry which is preliminary data.</text>
</comment>
<feature type="transmembrane region" description="Helical" evidence="1">
    <location>
        <begin position="304"/>
        <end position="324"/>
    </location>
</feature>
<feature type="transmembrane region" description="Helical" evidence="1">
    <location>
        <begin position="233"/>
        <end position="256"/>
    </location>
</feature>
<feature type="transmembrane region" description="Helical" evidence="1">
    <location>
        <begin position="331"/>
        <end position="352"/>
    </location>
</feature>
<protein>
    <recommendedName>
        <fullName evidence="4">Bacterial membrane protein YfhO</fullName>
    </recommendedName>
</protein>
<dbReference type="STRING" id="320771.Cflav_PD1223"/>
<gene>
    <name evidence="2" type="ORF">Cflav_PD1223</name>
</gene>
<feature type="transmembrane region" description="Helical" evidence="1">
    <location>
        <begin position="746"/>
        <end position="765"/>
    </location>
</feature>
<dbReference type="PANTHER" id="PTHR38454">
    <property type="entry name" value="INTEGRAL MEMBRANE PROTEIN-RELATED"/>
    <property type="match status" value="1"/>
</dbReference>
<dbReference type="RefSeq" id="WP_007417459.1">
    <property type="nucleotide sequence ID" value="NZ_ABOX02000042.1"/>
</dbReference>
<feature type="transmembrane region" description="Helical" evidence="1">
    <location>
        <begin position="403"/>
        <end position="421"/>
    </location>
</feature>
<evidence type="ECO:0000256" key="1">
    <source>
        <dbReference type="SAM" id="Phobius"/>
    </source>
</evidence>
<dbReference type="AlphaFoldDB" id="B9XNS3"/>
<keyword evidence="1" id="KW-1133">Transmembrane helix</keyword>
<evidence type="ECO:0000313" key="3">
    <source>
        <dbReference type="Proteomes" id="UP000003688"/>
    </source>
</evidence>
<dbReference type="InterPro" id="IPR018580">
    <property type="entry name" value="Uncharacterised_YfhO"/>
</dbReference>
<feature type="transmembrane region" description="Helical" evidence="1">
    <location>
        <begin position="190"/>
        <end position="221"/>
    </location>
</feature>
<feature type="transmembrane region" description="Helical" evidence="1">
    <location>
        <begin position="135"/>
        <end position="152"/>
    </location>
</feature>
<keyword evidence="1" id="KW-0472">Membrane</keyword>
<sequence>MILSETKVSTESSSATHDLGAWFTPGRFAALLGILLFATFPEIITGQATFFYRDFGVFTYPTAFFHRQSFWNGEVPLWNPLNNCGIPFLAQWNTSALYPPSLFYLLLPLSWSLGVFCVGHLFLAGMGMYFLAYRWTGNRFAAAVAGVAFAYNGLSWHLLMWVSNLAVYAWMPWVVFSVQRAWREGGRQTILAGLAGAMQMLGGAPELILQTWLFIGLLWLLEFAEGNSNRSKMIVRSLGLGCLVGGLSAAQLLPFMDLLSHSQRDTNYSDAGWAMPLSGPANFLVPLFHCFAAGHGVFVQYEQYWTASHYVGIGVVALALLAAWKVRDKHVWLLSAVTIFSILISLGTQGPIYTPLKTVLPQLGFMRYPIKFVVLAVFALPLLCAYSMTWIQTDLSNSKGSRFSIMTVGFVLLGLVGWIIWSAQSQPMIKDNLTLTFMNAGMRSILLILILGVTILFQRATLLKKQLILGTSLLVLLWVDIYTHAPNLTPTVPPQVYEPDIMRKELMLNPKSQVGEPRVMPRLATIEKVRYTSLNNPKVDYLCRRLALYDNCNLLDEIPKTDGFYSLLLRDSDQVAGLLLTADAQGWNLEGLKDYLGIGYINSNATNSEKFAEWLPRKSALPLITAGQQPIFADGTNILRSMFQPEFNPRAVVFLPTIAKSQISATNASTVKLTTHQLSATRLQFEVDAKTPALVSVAQSFYHPWHAYVDDQPVTLWKGNFAFQVLEVPAGNHSVRLEYKDRSFQVGALISVLTLFGSGIAWLWFGKRPTSIASPAC</sequence>
<feature type="transmembrane region" description="Helical" evidence="1">
    <location>
        <begin position="28"/>
        <end position="52"/>
    </location>
</feature>
<feature type="transmembrane region" description="Helical" evidence="1">
    <location>
        <begin position="433"/>
        <end position="457"/>
    </location>
</feature>
<keyword evidence="3" id="KW-1185">Reference proteome</keyword>
<feature type="transmembrane region" description="Helical" evidence="1">
    <location>
        <begin position="372"/>
        <end position="391"/>
    </location>
</feature>
<dbReference type="EMBL" id="ABOX02000042">
    <property type="protein sequence ID" value="EEF58496.1"/>
    <property type="molecule type" value="Genomic_DNA"/>
</dbReference>